<feature type="domain" description="HTH tetR-type" evidence="3">
    <location>
        <begin position="11"/>
        <end position="71"/>
    </location>
</feature>
<dbReference type="Gene3D" id="1.10.357.10">
    <property type="entry name" value="Tetracycline Repressor, domain 2"/>
    <property type="match status" value="1"/>
</dbReference>
<proteinExistence type="predicted"/>
<evidence type="ECO:0000256" key="2">
    <source>
        <dbReference type="SAM" id="Phobius"/>
    </source>
</evidence>
<dbReference type="AlphaFoldDB" id="A0A644YK66"/>
<dbReference type="PROSITE" id="PS50977">
    <property type="entry name" value="HTH_TETR_2"/>
    <property type="match status" value="1"/>
</dbReference>
<dbReference type="InterPro" id="IPR009057">
    <property type="entry name" value="Homeodomain-like_sf"/>
</dbReference>
<sequence length="185" mass="22109">MYATNDNRQAMESRDRICEALLNLMVQYQYKDITVTQICQEAQIVRQTYYRNFEQRDDILRYYLDNMVRLFFSDYFREDDVRTQLRIFFEYMLLSRDFLVLVSKNSLIFMLEEVITQNITAFFDFRQIKNTNEPRLEKYVTRYIAATICSLLSLWILSEFDESPDTLSSLAQRFFAGVSGGKLSD</sequence>
<protein>
    <recommendedName>
        <fullName evidence="3">HTH tetR-type domain-containing protein</fullName>
    </recommendedName>
</protein>
<feature type="transmembrane region" description="Helical" evidence="2">
    <location>
        <begin position="139"/>
        <end position="157"/>
    </location>
</feature>
<accession>A0A644YK66</accession>
<reference evidence="4" key="1">
    <citation type="submission" date="2019-08" db="EMBL/GenBank/DDBJ databases">
        <authorList>
            <person name="Kucharzyk K."/>
            <person name="Murdoch R.W."/>
            <person name="Higgins S."/>
            <person name="Loffler F."/>
        </authorList>
    </citation>
    <scope>NUCLEOTIDE SEQUENCE</scope>
</reference>
<organism evidence="4">
    <name type="scientific">bioreactor metagenome</name>
    <dbReference type="NCBI Taxonomy" id="1076179"/>
    <lineage>
        <taxon>unclassified sequences</taxon>
        <taxon>metagenomes</taxon>
        <taxon>ecological metagenomes</taxon>
    </lineage>
</organism>
<dbReference type="InterPro" id="IPR001647">
    <property type="entry name" value="HTH_TetR"/>
</dbReference>
<keyword evidence="2" id="KW-0812">Transmembrane</keyword>
<gene>
    <name evidence="4" type="ORF">SDC9_75214</name>
</gene>
<dbReference type="SUPFAM" id="SSF46689">
    <property type="entry name" value="Homeodomain-like"/>
    <property type="match status" value="1"/>
</dbReference>
<dbReference type="GO" id="GO:0003677">
    <property type="term" value="F:DNA binding"/>
    <property type="evidence" value="ECO:0007669"/>
    <property type="project" value="UniProtKB-KW"/>
</dbReference>
<dbReference type="PANTHER" id="PTHR43479:SF7">
    <property type="entry name" value="TETR-FAMILY TRANSCRIPTIONAL REGULATOR"/>
    <property type="match status" value="1"/>
</dbReference>
<keyword evidence="2" id="KW-0472">Membrane</keyword>
<dbReference type="EMBL" id="VSSQ01005321">
    <property type="protein sequence ID" value="MPM28687.1"/>
    <property type="molecule type" value="Genomic_DNA"/>
</dbReference>
<keyword evidence="2" id="KW-1133">Transmembrane helix</keyword>
<name>A0A644YK66_9ZZZZ</name>
<comment type="caution">
    <text evidence="4">The sequence shown here is derived from an EMBL/GenBank/DDBJ whole genome shotgun (WGS) entry which is preliminary data.</text>
</comment>
<evidence type="ECO:0000256" key="1">
    <source>
        <dbReference type="ARBA" id="ARBA00023125"/>
    </source>
</evidence>
<evidence type="ECO:0000259" key="3">
    <source>
        <dbReference type="PROSITE" id="PS50977"/>
    </source>
</evidence>
<evidence type="ECO:0000313" key="4">
    <source>
        <dbReference type="EMBL" id="MPM28687.1"/>
    </source>
</evidence>
<dbReference type="InterPro" id="IPR050624">
    <property type="entry name" value="HTH-type_Tx_Regulator"/>
</dbReference>
<keyword evidence="1" id="KW-0238">DNA-binding</keyword>
<dbReference type="PANTHER" id="PTHR43479">
    <property type="entry name" value="ACREF/ENVCD OPERON REPRESSOR-RELATED"/>
    <property type="match status" value="1"/>
</dbReference>